<dbReference type="GeneID" id="17287173"/>
<dbReference type="AlphaFoldDB" id="A0A0D3L1L8"/>
<protein>
    <submittedName>
        <fullName evidence="2">Uncharacterized protein</fullName>
    </submittedName>
</protein>
<dbReference type="Proteomes" id="UP000013827">
    <property type="component" value="Unassembled WGS sequence"/>
</dbReference>
<organism evidence="2 3">
    <name type="scientific">Emiliania huxleyi (strain CCMP1516)</name>
    <dbReference type="NCBI Taxonomy" id="280463"/>
    <lineage>
        <taxon>Eukaryota</taxon>
        <taxon>Haptista</taxon>
        <taxon>Haptophyta</taxon>
        <taxon>Prymnesiophyceae</taxon>
        <taxon>Isochrysidales</taxon>
        <taxon>Noelaerhabdaceae</taxon>
        <taxon>Emiliania</taxon>
    </lineage>
</organism>
<name>A0A0D3L1L8_EMIH1</name>
<reference evidence="2" key="2">
    <citation type="submission" date="2024-10" db="UniProtKB">
        <authorList>
            <consortium name="EnsemblProtists"/>
        </authorList>
    </citation>
    <scope>IDENTIFICATION</scope>
</reference>
<evidence type="ECO:0000313" key="2">
    <source>
        <dbReference type="EnsemblProtists" id="EOD41903"/>
    </source>
</evidence>
<dbReference type="HOGENOM" id="CLU_1002647_0_0_1"/>
<sequence length="278" mass="29914">MGRKGTRPPKKAEPIKSAVPKAAAPQLPDSGSSQLQCLTQQEALTKLDRVSVFNIVVEKPGGRDVFVPQGGTLDFFADADDARAALAAAREANPTLPLELEAAPLGRAFSIVQGLFGIRAPMRSALHFSKAVVDDVGYAGVPEAAREKMASAGPWPLFTADALRSPGAIPIFLSREELNACWAKSGRSLDSLPPLEECATDLRILIASTLSVADNWQPLLFLPPKSTTLLEKELAQKRERQEQVMLNMQRAKAIVDAEDASAQVHLKVHADDEPPALR</sequence>
<dbReference type="KEGG" id="ehx:EMIHUDRAFT_431860"/>
<evidence type="ECO:0000313" key="3">
    <source>
        <dbReference type="Proteomes" id="UP000013827"/>
    </source>
</evidence>
<dbReference type="PaxDb" id="2903-EOD41903"/>
<proteinExistence type="predicted"/>
<keyword evidence="3" id="KW-1185">Reference proteome</keyword>
<reference evidence="3" key="1">
    <citation type="journal article" date="2013" name="Nature">
        <title>Pan genome of the phytoplankton Emiliania underpins its global distribution.</title>
        <authorList>
            <person name="Read B.A."/>
            <person name="Kegel J."/>
            <person name="Klute M.J."/>
            <person name="Kuo A."/>
            <person name="Lefebvre S.C."/>
            <person name="Maumus F."/>
            <person name="Mayer C."/>
            <person name="Miller J."/>
            <person name="Monier A."/>
            <person name="Salamov A."/>
            <person name="Young J."/>
            <person name="Aguilar M."/>
            <person name="Claverie J.M."/>
            <person name="Frickenhaus S."/>
            <person name="Gonzalez K."/>
            <person name="Herman E.K."/>
            <person name="Lin Y.C."/>
            <person name="Napier J."/>
            <person name="Ogata H."/>
            <person name="Sarno A.F."/>
            <person name="Shmutz J."/>
            <person name="Schroeder D."/>
            <person name="de Vargas C."/>
            <person name="Verret F."/>
            <person name="von Dassow P."/>
            <person name="Valentin K."/>
            <person name="Van de Peer Y."/>
            <person name="Wheeler G."/>
            <person name="Dacks J.B."/>
            <person name="Delwiche C.F."/>
            <person name="Dyhrman S.T."/>
            <person name="Glockner G."/>
            <person name="John U."/>
            <person name="Richards T."/>
            <person name="Worden A.Z."/>
            <person name="Zhang X."/>
            <person name="Grigoriev I.V."/>
            <person name="Allen A.E."/>
            <person name="Bidle K."/>
            <person name="Borodovsky M."/>
            <person name="Bowler C."/>
            <person name="Brownlee C."/>
            <person name="Cock J.M."/>
            <person name="Elias M."/>
            <person name="Gladyshev V.N."/>
            <person name="Groth M."/>
            <person name="Guda C."/>
            <person name="Hadaegh A."/>
            <person name="Iglesias-Rodriguez M.D."/>
            <person name="Jenkins J."/>
            <person name="Jones B.M."/>
            <person name="Lawson T."/>
            <person name="Leese F."/>
            <person name="Lindquist E."/>
            <person name="Lobanov A."/>
            <person name="Lomsadze A."/>
            <person name="Malik S.B."/>
            <person name="Marsh M.E."/>
            <person name="Mackinder L."/>
            <person name="Mock T."/>
            <person name="Mueller-Roeber B."/>
            <person name="Pagarete A."/>
            <person name="Parker M."/>
            <person name="Probert I."/>
            <person name="Quesneville H."/>
            <person name="Raines C."/>
            <person name="Rensing S.A."/>
            <person name="Riano-Pachon D.M."/>
            <person name="Richier S."/>
            <person name="Rokitta S."/>
            <person name="Shiraiwa Y."/>
            <person name="Soanes D.M."/>
            <person name="van der Giezen M."/>
            <person name="Wahlund T.M."/>
            <person name="Williams B."/>
            <person name="Wilson W."/>
            <person name="Wolfe G."/>
            <person name="Wurch L.L."/>
        </authorList>
    </citation>
    <scope>NUCLEOTIDE SEQUENCE</scope>
</reference>
<dbReference type="EnsemblProtists" id="EOD41903">
    <property type="protein sequence ID" value="EOD41903"/>
    <property type="gene ID" value="EMIHUDRAFT_431860"/>
</dbReference>
<accession>A0A0D3L1L8</accession>
<dbReference type="RefSeq" id="XP_005794332.1">
    <property type="nucleotide sequence ID" value="XM_005794275.1"/>
</dbReference>
<feature type="region of interest" description="Disordered" evidence="1">
    <location>
        <begin position="1"/>
        <end position="32"/>
    </location>
</feature>
<evidence type="ECO:0000256" key="1">
    <source>
        <dbReference type="SAM" id="MobiDB-lite"/>
    </source>
</evidence>